<evidence type="ECO:0000256" key="7">
    <source>
        <dbReference type="ARBA" id="ARBA00022843"/>
    </source>
</evidence>
<evidence type="ECO:0000256" key="14">
    <source>
        <dbReference type="SAM" id="MobiDB-lite"/>
    </source>
</evidence>
<dbReference type="GO" id="GO:0005813">
    <property type="term" value="C:centrosome"/>
    <property type="evidence" value="ECO:0007669"/>
    <property type="project" value="UniProtKB-SubCell"/>
</dbReference>
<evidence type="ECO:0000256" key="3">
    <source>
        <dbReference type="ARBA" id="ARBA00004657"/>
    </source>
</evidence>
<sequence>MAEPWMRVDADAGGRWFADLRSAAETRADAKVEYEPAQNEPVEGAGSPSTSSPRPPRELTDLLFCQTCKRILTRHPRDVVDEIDAYYCPHSLDNMTSSEAMSYMNRSPRFFDCPVCQAVLSTRILNTAHEDTSAEMPAARFFLACSHCQWDSVNLTLVASSPEELITLALQREKENDPERTRLFPALTKHFSTVETELGLSSVPSPEKSSLLSSRSAGGSHAKYNQAASLREGNNGDDDDGDDDDDDEANESLWRWEDADRAARLRSDEALLGSPDNETPDDLADLLQSIVLRDDETSSQRRPKRSRLRIKRSIRCRKCMDANQDNILVKGQINPLKGDSSIRTNVGQWFKKKSLAYDFLPRIAVIAKSHNDGGPLQDEDVLTMVVTNPRDVPVELSFDHSPPVLLDAFDDVEEMDLITAAQPPKPSQPREKDPKDLVLARFFNKVLLRLPASPSIKTVRVREQDLTVDVDAETSLEDDASAVEFRIHITSLSASPPSPSS</sequence>
<feature type="compositionally biased region" description="Acidic residues" evidence="14">
    <location>
        <begin position="235"/>
        <end position="249"/>
    </location>
</feature>
<name>A0A2R5GQU6_9STRA</name>
<evidence type="ECO:0000256" key="10">
    <source>
        <dbReference type="ARBA" id="ARBA00023212"/>
    </source>
</evidence>
<dbReference type="GO" id="GO:0001725">
    <property type="term" value="C:stress fiber"/>
    <property type="evidence" value="ECO:0007669"/>
    <property type="project" value="UniProtKB-SubCell"/>
</dbReference>
<keyword evidence="5" id="KW-1017">Isopeptide bond</keyword>
<accession>A0A2R5GQU6</accession>
<gene>
    <name evidence="15" type="ORF">FCC1311_094802</name>
</gene>
<evidence type="ECO:0000256" key="4">
    <source>
        <dbReference type="ARBA" id="ARBA00022490"/>
    </source>
</evidence>
<feature type="region of interest" description="Disordered" evidence="14">
    <location>
        <begin position="28"/>
        <end position="57"/>
    </location>
</feature>
<evidence type="ECO:0000256" key="8">
    <source>
        <dbReference type="ARBA" id="ARBA00022990"/>
    </source>
</evidence>
<feature type="compositionally biased region" description="Low complexity" evidence="14">
    <location>
        <begin position="199"/>
        <end position="220"/>
    </location>
</feature>
<comment type="subunit">
    <text evidence="13">Subunit of dynactin, a multiprotein complex part of a tripartite complex with dynein and a adapter, such as BICDL1, BICD2 or HOOK3. The dynactin complex is built around ACTR1A/ACTB filament and consists of an actin-related filament composed of a shoulder domain, a pointed end and a barbed end. Its length is defined by its flexible shoulder domain. The soulder is composed of 2 DCTN1 subunits, 4 DCTN2 and 2 DCTN3. The 4 DCNT2 (via N-terminus) bind the ACTR1A filament and act as molecular rulers to determine the length. The pointed end is important for binding dynein-dynactin cargo adapters. Consists of 4 subunits: ACTR10, DCNT4, DCTN5 and DCTN6. The barbed end is composed of a CAPZA1:CAPZB heterodimers, which binds ACTR1A/ACTB filament and dynactin and stabilizes dynactin. Interacts with ATP7B, but not ATP7A, in a copper-dependent manner. Interacts with ANK2; this interaction is required for localization at costameres. Interacts with N4BP2L1.</text>
</comment>
<keyword evidence="6" id="KW-0597">Phosphoprotein</keyword>
<keyword evidence="7" id="KW-0832">Ubl conjugation</keyword>
<evidence type="ECO:0000256" key="1">
    <source>
        <dbReference type="ARBA" id="ARBA00004300"/>
    </source>
</evidence>
<organism evidence="15 16">
    <name type="scientific">Hondaea fermentalgiana</name>
    <dbReference type="NCBI Taxonomy" id="2315210"/>
    <lineage>
        <taxon>Eukaryota</taxon>
        <taxon>Sar</taxon>
        <taxon>Stramenopiles</taxon>
        <taxon>Bigyra</taxon>
        <taxon>Labyrinthulomycetes</taxon>
        <taxon>Thraustochytrida</taxon>
        <taxon>Thraustochytriidae</taxon>
        <taxon>Hondaea</taxon>
    </lineage>
</organism>
<evidence type="ECO:0000256" key="6">
    <source>
        <dbReference type="ARBA" id="ARBA00022553"/>
    </source>
</evidence>
<dbReference type="PANTHER" id="PTHR13034">
    <property type="entry name" value="DYNACTIN P62 SUBUNIT"/>
    <property type="match status" value="1"/>
</dbReference>
<evidence type="ECO:0000313" key="15">
    <source>
        <dbReference type="EMBL" id="GBG33256.1"/>
    </source>
</evidence>
<evidence type="ECO:0000256" key="13">
    <source>
        <dbReference type="ARBA" id="ARBA00093507"/>
    </source>
</evidence>
<evidence type="ECO:0000256" key="11">
    <source>
        <dbReference type="ARBA" id="ARBA00034776"/>
    </source>
</evidence>
<dbReference type="InterPro" id="IPR008603">
    <property type="entry name" value="DCTN4"/>
</dbReference>
<comment type="subcellular location">
    <subcellularLocation>
        <location evidence="1">Cytoplasm</location>
        <location evidence="1">Cytoskeleton</location>
        <location evidence="1">Microtubule organizing center</location>
        <location evidence="1">Centrosome</location>
    </subcellularLocation>
    <subcellularLocation>
        <location evidence="2">Cytoplasm</location>
        <location evidence="2">Cytoskeleton</location>
        <location evidence="2">Stress fiber</location>
    </subcellularLocation>
    <subcellularLocation>
        <location evidence="3">Cytoplasm</location>
        <location evidence="3">Myofibril</location>
    </subcellularLocation>
</comment>
<feature type="region of interest" description="Disordered" evidence="14">
    <location>
        <begin position="197"/>
        <end position="249"/>
    </location>
</feature>
<dbReference type="InParanoid" id="A0A2R5GQU6"/>
<dbReference type="GO" id="GO:0005869">
    <property type="term" value="C:dynactin complex"/>
    <property type="evidence" value="ECO:0007669"/>
    <property type="project" value="InterPro"/>
</dbReference>
<keyword evidence="8" id="KW-0007">Acetylation</keyword>
<evidence type="ECO:0000256" key="5">
    <source>
        <dbReference type="ARBA" id="ARBA00022499"/>
    </source>
</evidence>
<keyword evidence="16" id="KW-1185">Reference proteome</keyword>
<dbReference type="Proteomes" id="UP000241890">
    <property type="component" value="Unassembled WGS sequence"/>
</dbReference>
<evidence type="ECO:0000256" key="2">
    <source>
        <dbReference type="ARBA" id="ARBA00004529"/>
    </source>
</evidence>
<dbReference type="EMBL" id="BEYU01000149">
    <property type="protein sequence ID" value="GBG33256.1"/>
    <property type="molecule type" value="Genomic_DNA"/>
</dbReference>
<evidence type="ECO:0000313" key="16">
    <source>
        <dbReference type="Proteomes" id="UP000241890"/>
    </source>
</evidence>
<dbReference type="Pfam" id="PF05502">
    <property type="entry name" value="Dynactin_p62"/>
    <property type="match status" value="1"/>
</dbReference>
<keyword evidence="10" id="KW-0206">Cytoskeleton</keyword>
<evidence type="ECO:0000256" key="12">
    <source>
        <dbReference type="ARBA" id="ARBA00034864"/>
    </source>
</evidence>
<dbReference type="AlphaFoldDB" id="A0A2R5GQU6"/>
<keyword evidence="4" id="KW-0963">Cytoplasm</keyword>
<comment type="caution">
    <text evidence="15">The sequence shown here is derived from an EMBL/GenBank/DDBJ whole genome shotgun (WGS) entry which is preliminary data.</text>
</comment>
<reference evidence="15 16" key="1">
    <citation type="submission" date="2017-12" db="EMBL/GenBank/DDBJ databases">
        <title>Sequencing, de novo assembly and annotation of complete genome of a new Thraustochytrid species, strain FCC1311.</title>
        <authorList>
            <person name="Sedici K."/>
            <person name="Godart F."/>
            <person name="Aiese Cigliano R."/>
            <person name="Sanseverino W."/>
            <person name="Barakat M."/>
            <person name="Ortet P."/>
            <person name="Marechal E."/>
            <person name="Cagnac O."/>
            <person name="Amato A."/>
        </authorList>
    </citation>
    <scope>NUCLEOTIDE SEQUENCE [LARGE SCALE GENOMIC DNA]</scope>
</reference>
<evidence type="ECO:0000256" key="9">
    <source>
        <dbReference type="ARBA" id="ARBA00023054"/>
    </source>
</evidence>
<dbReference type="PANTHER" id="PTHR13034:SF2">
    <property type="entry name" value="DYNACTIN SUBUNIT 4"/>
    <property type="match status" value="1"/>
</dbReference>
<dbReference type="OrthoDB" id="283815at2759"/>
<keyword evidence="9" id="KW-0175">Coiled coil</keyword>
<protein>
    <recommendedName>
        <fullName evidence="12">Dynactin subunit 4</fullName>
    </recommendedName>
</protein>
<proteinExistence type="inferred from homology"/>
<comment type="similarity">
    <text evidence="11">Belongs to the dynactin subunit 4 family.</text>
</comment>